<dbReference type="GO" id="GO:0001227">
    <property type="term" value="F:DNA-binding transcription repressor activity, RNA polymerase II-specific"/>
    <property type="evidence" value="ECO:0007669"/>
    <property type="project" value="TreeGrafter"/>
</dbReference>
<feature type="binding site" evidence="10">
    <location>
        <position position="9"/>
    </location>
    <ligand>
        <name>Zn(2+)</name>
        <dbReference type="ChEBI" id="CHEBI:29105"/>
    </ligand>
</feature>
<organism evidence="14 17">
    <name type="scientific">Drosophila yakuba</name>
    <name type="common">Fruit fly</name>
    <dbReference type="NCBI Taxonomy" id="7245"/>
    <lineage>
        <taxon>Eukaryota</taxon>
        <taxon>Metazoa</taxon>
        <taxon>Ecdysozoa</taxon>
        <taxon>Arthropoda</taxon>
        <taxon>Hexapoda</taxon>
        <taxon>Insecta</taxon>
        <taxon>Pterygota</taxon>
        <taxon>Neoptera</taxon>
        <taxon>Endopterygota</taxon>
        <taxon>Diptera</taxon>
        <taxon>Brachycera</taxon>
        <taxon>Muscomorpha</taxon>
        <taxon>Ephydroidea</taxon>
        <taxon>Drosophilidae</taxon>
        <taxon>Drosophila</taxon>
        <taxon>Sophophora</taxon>
    </lineage>
</organism>
<keyword evidence="6" id="KW-0805">Transcription regulation</keyword>
<dbReference type="Proteomes" id="UP000002282">
    <property type="component" value="Chromosome 3R"/>
</dbReference>
<proteinExistence type="predicted"/>
<dbReference type="PROSITE" id="PS00028">
    <property type="entry name" value="ZINC_FINGER_C2H2_1"/>
    <property type="match status" value="6"/>
</dbReference>
<sequence length="514" mass="59702">MMTGAMNVCRTCMDETATLVDIFANVRDPVLDEPEMSLSHIVARCTDRPVKCGDLLPQYICLSCVLAVQNAFRFKWKSEQSYQHFFRLLNQSSNPEDQLHLIACNQDENQAQKMQLKSDLQEDLQQTSNRQQSERDLGKTHTLQTNLHETHEDGPPETFIPHPRRRTCRTKEQRDRIPKEAPRSTKIINPQVRCDANGYYTCPHCSKRFYSQTQLRTHISDLCNRCPYCPRSYKQKSNLKRHLRTHVAKPAHKCFHCSKAFMRKDHLKRHLSIHDSDGPLSCSQCSAVFIESVQLEIHRREHLLQAASLKSESTKEPDSDVGDEAHDLKPDCTKNSPTTLKSTGELSYDSYFSKENIQNIFKQRVLRDRELRKSGEVLPGTTQDGADVKENDRIRSTPAEKPKCHLCLKKFSSIYNLKRHMLTHNRHTDLKKCSYCSEEFHTEKQMKRHERGHSGELFRCEYCSLVFLDVDYLRKHKKRIHSNNLITIQEKIMSKRMASGGKQPKMKHINIKAI</sequence>
<evidence type="ECO:0000256" key="1">
    <source>
        <dbReference type="ARBA" id="ARBA00004123"/>
    </source>
</evidence>
<feature type="compositionally biased region" description="Basic and acidic residues" evidence="11">
    <location>
        <begin position="169"/>
        <end position="180"/>
    </location>
</feature>
<feature type="region of interest" description="Disordered" evidence="11">
    <location>
        <begin position="114"/>
        <end position="180"/>
    </location>
</feature>
<evidence type="ECO:0000256" key="8">
    <source>
        <dbReference type="ARBA" id="ARBA00023242"/>
    </source>
</evidence>
<dbReference type="Gene3D" id="3.30.160.60">
    <property type="entry name" value="Classic Zinc Finger"/>
    <property type="match status" value="4"/>
</dbReference>
<evidence type="ECO:0000259" key="12">
    <source>
        <dbReference type="PROSITE" id="PS50157"/>
    </source>
</evidence>
<evidence type="ECO:0000256" key="6">
    <source>
        <dbReference type="ARBA" id="ARBA00023015"/>
    </source>
</evidence>
<dbReference type="SMART" id="SM00868">
    <property type="entry name" value="zf-AD"/>
    <property type="match status" value="1"/>
</dbReference>
<keyword evidence="3" id="KW-0677">Repeat</keyword>
<dbReference type="AlphaFoldDB" id="B4PRD1"/>
<dbReference type="EMBL" id="CM000160">
    <property type="protein sequence ID" value="KRK03071.1"/>
    <property type="molecule type" value="Genomic_DNA"/>
</dbReference>
<feature type="binding site" evidence="10">
    <location>
        <position position="61"/>
    </location>
    <ligand>
        <name>Zn(2+)</name>
        <dbReference type="ChEBI" id="CHEBI:29105"/>
    </ligand>
</feature>
<evidence type="ECO:0000313" key="17">
    <source>
        <dbReference type="Proteomes" id="UP000002282"/>
    </source>
</evidence>
<reference evidence="14 17" key="2">
    <citation type="journal article" date="2007" name="Nature">
        <title>Evolution of genes and genomes on the Drosophila phylogeny.</title>
        <authorList>
            <consortium name="Drosophila 12 Genomes Consortium"/>
            <person name="Clark A.G."/>
            <person name="Eisen M.B."/>
            <person name="Smith D.R."/>
            <person name="Bergman C.M."/>
            <person name="Oliver B."/>
            <person name="Markow T.A."/>
            <person name="Kaufman T.C."/>
            <person name="Kellis M."/>
            <person name="Gelbart W."/>
            <person name="Iyer V.N."/>
            <person name="Pollard D.A."/>
            <person name="Sackton T.B."/>
            <person name="Larracuente A.M."/>
            <person name="Singh N.D."/>
            <person name="Abad J.P."/>
            <person name="Abt D.N."/>
            <person name="Adryan B."/>
            <person name="Aguade M."/>
            <person name="Akashi H."/>
            <person name="Anderson W.W."/>
            <person name="Aquadro C.F."/>
            <person name="Ardell D.H."/>
            <person name="Arguello R."/>
            <person name="Artieri C.G."/>
            <person name="Barbash D.A."/>
            <person name="Barker D."/>
            <person name="Barsanti P."/>
            <person name="Batterham P."/>
            <person name="Batzoglou S."/>
            <person name="Begun D."/>
            <person name="Bhutkar A."/>
            <person name="Blanco E."/>
            <person name="Bosak S.A."/>
            <person name="Bradley R.K."/>
            <person name="Brand A.D."/>
            <person name="Brent M.R."/>
            <person name="Brooks A.N."/>
            <person name="Brown R.H."/>
            <person name="Butlin R.K."/>
            <person name="Caggese C."/>
            <person name="Calvi B.R."/>
            <person name="Bernardo de Carvalho A."/>
            <person name="Caspi A."/>
            <person name="Castrezana S."/>
            <person name="Celniker S.E."/>
            <person name="Chang J.L."/>
            <person name="Chapple C."/>
            <person name="Chatterji S."/>
            <person name="Chinwalla A."/>
            <person name="Civetta A."/>
            <person name="Clifton S.W."/>
            <person name="Comeron J.M."/>
            <person name="Costello J.C."/>
            <person name="Coyne J.A."/>
            <person name="Daub J."/>
            <person name="David R.G."/>
            <person name="Delcher A.L."/>
            <person name="Delehaunty K."/>
            <person name="Do C.B."/>
            <person name="Ebling H."/>
            <person name="Edwards K."/>
            <person name="Eickbush T."/>
            <person name="Evans J.D."/>
            <person name="Filipski A."/>
            <person name="Findeiss S."/>
            <person name="Freyhult E."/>
            <person name="Fulton L."/>
            <person name="Fulton R."/>
            <person name="Garcia A.C."/>
            <person name="Gardiner A."/>
            <person name="Garfield D.A."/>
            <person name="Garvin B.E."/>
            <person name="Gibson G."/>
            <person name="Gilbert D."/>
            <person name="Gnerre S."/>
            <person name="Godfrey J."/>
            <person name="Good R."/>
            <person name="Gotea V."/>
            <person name="Gravely B."/>
            <person name="Greenberg A.J."/>
            <person name="Griffiths-Jones S."/>
            <person name="Gross S."/>
            <person name="Guigo R."/>
            <person name="Gustafson E.A."/>
            <person name="Haerty W."/>
            <person name="Hahn M.W."/>
            <person name="Halligan D.L."/>
            <person name="Halpern A.L."/>
            <person name="Halter G.M."/>
            <person name="Han M.V."/>
            <person name="Heger A."/>
            <person name="Hillier L."/>
            <person name="Hinrichs A.S."/>
            <person name="Holmes I."/>
            <person name="Hoskins R.A."/>
            <person name="Hubisz M.J."/>
            <person name="Hultmark D."/>
            <person name="Huntley M.A."/>
            <person name="Jaffe D.B."/>
            <person name="Jagadeeshan S."/>
            <person name="Jeck W.R."/>
            <person name="Johnson J."/>
            <person name="Jones C.D."/>
            <person name="Jordan W.C."/>
            <person name="Karpen G.H."/>
            <person name="Kataoka E."/>
            <person name="Keightley P.D."/>
            <person name="Kheradpour P."/>
            <person name="Kirkness E.F."/>
            <person name="Koerich L.B."/>
            <person name="Kristiansen K."/>
            <person name="Kudrna D."/>
            <person name="Kulathinal R.J."/>
            <person name="Kumar S."/>
            <person name="Kwok R."/>
            <person name="Lander E."/>
            <person name="Langley C.H."/>
            <person name="Lapoint R."/>
            <person name="Lazzaro B.P."/>
            <person name="Lee S.J."/>
            <person name="Levesque L."/>
            <person name="Li R."/>
            <person name="Lin C.F."/>
            <person name="Lin M.F."/>
            <person name="Lindblad-Toh K."/>
            <person name="Llopart A."/>
            <person name="Long M."/>
            <person name="Low L."/>
            <person name="Lozovsky E."/>
            <person name="Lu J."/>
            <person name="Luo M."/>
            <person name="Machado C.A."/>
            <person name="Makalowski W."/>
            <person name="Marzo M."/>
            <person name="Matsuda M."/>
            <person name="Matzkin L."/>
            <person name="McAllister B."/>
            <person name="McBride C.S."/>
            <person name="McKernan B."/>
            <person name="McKernan K."/>
            <person name="Mendez-Lago M."/>
            <person name="Minx P."/>
            <person name="Mollenhauer M.U."/>
            <person name="Montooth K."/>
            <person name="Mount S.M."/>
            <person name="Mu X."/>
            <person name="Myers E."/>
            <person name="Negre B."/>
            <person name="Newfeld S."/>
            <person name="Nielsen R."/>
            <person name="Noor M.A."/>
            <person name="O'Grady P."/>
            <person name="Pachter L."/>
            <person name="Papaceit M."/>
            <person name="Parisi M.J."/>
            <person name="Parisi M."/>
            <person name="Parts L."/>
            <person name="Pedersen J.S."/>
            <person name="Pesole G."/>
            <person name="Phillippy A.M."/>
            <person name="Ponting C.P."/>
            <person name="Pop M."/>
            <person name="Porcelli D."/>
            <person name="Powell J.R."/>
            <person name="Prohaska S."/>
            <person name="Pruitt K."/>
            <person name="Puig M."/>
            <person name="Quesneville H."/>
            <person name="Ram K.R."/>
            <person name="Rand D."/>
            <person name="Rasmussen M.D."/>
            <person name="Reed L.K."/>
            <person name="Reenan R."/>
            <person name="Reily A."/>
            <person name="Remington K.A."/>
            <person name="Rieger T.T."/>
            <person name="Ritchie M.G."/>
            <person name="Robin C."/>
            <person name="Rogers Y.H."/>
            <person name="Rohde C."/>
            <person name="Rozas J."/>
            <person name="Rubenfield M.J."/>
            <person name="Ruiz A."/>
            <person name="Russo S."/>
            <person name="Salzberg S.L."/>
            <person name="Sanchez-Gracia A."/>
            <person name="Saranga D.J."/>
            <person name="Sato H."/>
            <person name="Schaeffer S.W."/>
            <person name="Schatz M.C."/>
            <person name="Schlenke T."/>
            <person name="Schwartz R."/>
            <person name="Segarra C."/>
            <person name="Singh R.S."/>
            <person name="Sirot L."/>
            <person name="Sirota M."/>
            <person name="Sisneros N.B."/>
            <person name="Smith C.D."/>
            <person name="Smith T.F."/>
            <person name="Spieth J."/>
            <person name="Stage D.E."/>
            <person name="Stark A."/>
            <person name="Stephan W."/>
            <person name="Strausberg R.L."/>
            <person name="Strempel S."/>
            <person name="Sturgill D."/>
            <person name="Sutton G."/>
            <person name="Sutton G.G."/>
            <person name="Tao W."/>
            <person name="Teichmann S."/>
            <person name="Tobari Y.N."/>
            <person name="Tomimura Y."/>
            <person name="Tsolas J.M."/>
            <person name="Valente V.L."/>
            <person name="Venter E."/>
            <person name="Venter J.C."/>
            <person name="Vicario S."/>
            <person name="Vieira F.G."/>
            <person name="Vilella A.J."/>
            <person name="Villasante A."/>
            <person name="Walenz B."/>
            <person name="Wang J."/>
            <person name="Wasserman M."/>
            <person name="Watts T."/>
            <person name="Wilson D."/>
            <person name="Wilson R.K."/>
            <person name="Wing R.A."/>
            <person name="Wolfner M.F."/>
            <person name="Wong A."/>
            <person name="Wong G.K."/>
            <person name="Wu C.I."/>
            <person name="Wu G."/>
            <person name="Yamamoto D."/>
            <person name="Yang H.P."/>
            <person name="Yang S.P."/>
            <person name="Yorke J.A."/>
            <person name="Yoshida K."/>
            <person name="Zdobnov E."/>
            <person name="Zhang P."/>
            <person name="Zhang Y."/>
            <person name="Zimin A.V."/>
            <person name="Baldwin J."/>
            <person name="Abdouelleil A."/>
            <person name="Abdulkadir J."/>
            <person name="Abebe A."/>
            <person name="Abera B."/>
            <person name="Abreu J."/>
            <person name="Acer S.C."/>
            <person name="Aftuck L."/>
            <person name="Alexander A."/>
            <person name="An P."/>
            <person name="Anderson E."/>
            <person name="Anderson S."/>
            <person name="Arachi H."/>
            <person name="Azer M."/>
            <person name="Bachantsang P."/>
            <person name="Barry A."/>
            <person name="Bayul T."/>
            <person name="Berlin A."/>
            <person name="Bessette D."/>
            <person name="Bloom T."/>
            <person name="Blye J."/>
            <person name="Boguslavskiy L."/>
            <person name="Bonnet C."/>
            <person name="Boukhgalter B."/>
            <person name="Bourzgui I."/>
            <person name="Brown A."/>
            <person name="Cahill P."/>
            <person name="Channer S."/>
            <person name="Cheshatsang Y."/>
            <person name="Chuda L."/>
            <person name="Citroen M."/>
            <person name="Collymore A."/>
            <person name="Cooke P."/>
            <person name="Costello M."/>
            <person name="D'Aco K."/>
            <person name="Daza R."/>
            <person name="De Haan G."/>
            <person name="DeGray S."/>
            <person name="DeMaso C."/>
            <person name="Dhargay N."/>
            <person name="Dooley K."/>
            <person name="Dooley E."/>
            <person name="Doricent M."/>
            <person name="Dorje P."/>
            <person name="Dorjee K."/>
            <person name="Dupes A."/>
            <person name="Elong R."/>
            <person name="Falk J."/>
            <person name="Farina A."/>
            <person name="Faro S."/>
            <person name="Ferguson D."/>
            <person name="Fisher S."/>
            <person name="Foley C.D."/>
            <person name="Franke A."/>
            <person name="Friedrich D."/>
            <person name="Gadbois L."/>
            <person name="Gearin G."/>
            <person name="Gearin C.R."/>
            <person name="Giannoukos G."/>
            <person name="Goode T."/>
            <person name="Graham J."/>
            <person name="Grandbois E."/>
            <person name="Grewal S."/>
            <person name="Gyaltsen K."/>
            <person name="Hafez N."/>
            <person name="Hagos B."/>
            <person name="Hall J."/>
            <person name="Henson C."/>
            <person name="Hollinger A."/>
            <person name="Honan T."/>
            <person name="Huard M.D."/>
            <person name="Hughes L."/>
            <person name="Hurhula B."/>
            <person name="Husby M.E."/>
            <person name="Kamat A."/>
            <person name="Kanga B."/>
            <person name="Kashin S."/>
            <person name="Khazanovich D."/>
            <person name="Kisner P."/>
            <person name="Lance K."/>
            <person name="Lara M."/>
            <person name="Lee W."/>
            <person name="Lennon N."/>
            <person name="Letendre F."/>
            <person name="LeVine R."/>
            <person name="Lipovsky A."/>
            <person name="Liu X."/>
            <person name="Liu J."/>
            <person name="Liu S."/>
            <person name="Lokyitsang T."/>
            <person name="Lokyitsang Y."/>
            <person name="Lubonja R."/>
            <person name="Lui A."/>
            <person name="MacDonald P."/>
            <person name="Magnisalis V."/>
            <person name="Maru K."/>
            <person name="Matthews C."/>
            <person name="McCusker W."/>
            <person name="McDonough S."/>
            <person name="Mehta T."/>
            <person name="Meldrim J."/>
            <person name="Meneus L."/>
            <person name="Mihai O."/>
            <person name="Mihalev A."/>
            <person name="Mihova T."/>
            <person name="Mittelman R."/>
            <person name="Mlenga V."/>
            <person name="Montmayeur A."/>
            <person name="Mulrain L."/>
            <person name="Navidi A."/>
            <person name="Naylor J."/>
            <person name="Negash T."/>
            <person name="Nguyen T."/>
            <person name="Nguyen N."/>
            <person name="Nicol R."/>
            <person name="Norbu C."/>
            <person name="Norbu N."/>
            <person name="Novod N."/>
            <person name="O'Neill B."/>
            <person name="Osman S."/>
            <person name="Markiewicz E."/>
            <person name="Oyono O.L."/>
            <person name="Patti C."/>
            <person name="Phunkhang P."/>
            <person name="Pierre F."/>
            <person name="Priest M."/>
            <person name="Raghuraman S."/>
            <person name="Rege F."/>
            <person name="Reyes R."/>
            <person name="Rise C."/>
            <person name="Rogov P."/>
            <person name="Ross K."/>
            <person name="Ryan E."/>
            <person name="Settipalli S."/>
            <person name="Shea T."/>
            <person name="Sherpa N."/>
            <person name="Shi L."/>
            <person name="Shih D."/>
            <person name="Sparrow T."/>
            <person name="Spaulding J."/>
            <person name="Stalker J."/>
            <person name="Stange-Thomann N."/>
            <person name="Stavropoulos S."/>
            <person name="Stone C."/>
            <person name="Strader C."/>
            <person name="Tesfaye S."/>
            <person name="Thomson T."/>
            <person name="Thoulutsang Y."/>
            <person name="Thoulutsang D."/>
            <person name="Topham K."/>
            <person name="Topping I."/>
            <person name="Tsamla T."/>
            <person name="Vassiliev H."/>
            <person name="Vo A."/>
            <person name="Wangchuk T."/>
            <person name="Wangdi T."/>
            <person name="Weiand M."/>
            <person name="Wilkinson J."/>
            <person name="Wilson A."/>
            <person name="Yadav S."/>
            <person name="Young G."/>
            <person name="Yu Q."/>
            <person name="Zembek L."/>
            <person name="Zhong D."/>
            <person name="Zimmer A."/>
            <person name="Zwirko Z."/>
            <person name="Jaffe D.B."/>
            <person name="Alvarez P."/>
            <person name="Brockman W."/>
            <person name="Butler J."/>
            <person name="Chin C."/>
            <person name="Gnerre S."/>
            <person name="Grabherr M."/>
            <person name="Kleber M."/>
            <person name="Mauceli E."/>
            <person name="MacCallum I."/>
        </authorList>
    </citation>
    <scope>NUCLEOTIDE SEQUENCE [LARGE SCALE GENOMIC DNA]</scope>
    <source>
        <strain evidence="14">Tai18E2</strain>
        <strain evidence="17">Tai18E2 / Tucson 14021-0261.01</strain>
    </source>
</reference>
<protein>
    <submittedName>
        <fullName evidence="14">Uncharacterized protein, isoform C</fullName>
    </submittedName>
    <submittedName>
        <fullName evidence="15">Uncharacterized protein, isoform D</fullName>
    </submittedName>
    <submittedName>
        <fullName evidence="16">Uncharacterized protein, isoform E</fullName>
    </submittedName>
</protein>
<evidence type="ECO:0000256" key="2">
    <source>
        <dbReference type="ARBA" id="ARBA00022723"/>
    </source>
</evidence>
<dbReference type="FunFam" id="3.30.160.60:FF:000100">
    <property type="entry name" value="Zinc finger 45-like"/>
    <property type="match status" value="1"/>
</dbReference>
<evidence type="ECO:0000256" key="7">
    <source>
        <dbReference type="ARBA" id="ARBA00023163"/>
    </source>
</evidence>
<evidence type="ECO:0000256" key="10">
    <source>
        <dbReference type="PROSITE-ProRule" id="PRU01263"/>
    </source>
</evidence>
<evidence type="ECO:0000256" key="3">
    <source>
        <dbReference type="ARBA" id="ARBA00022737"/>
    </source>
</evidence>
<dbReference type="PROSITE" id="PS51915">
    <property type="entry name" value="ZAD"/>
    <property type="match status" value="1"/>
</dbReference>
<dbReference type="EMBL" id="CM000160">
    <property type="protein sequence ID" value="EDW96319.2"/>
    <property type="molecule type" value="Genomic_DNA"/>
</dbReference>
<dbReference type="HOGENOM" id="CLU_002678_94_1_1"/>
<evidence type="ECO:0000313" key="15">
    <source>
        <dbReference type="EMBL" id="KRK03071.1"/>
    </source>
</evidence>
<dbReference type="PROSITE" id="PS50157">
    <property type="entry name" value="ZINC_FINGER_C2H2_2"/>
    <property type="match status" value="7"/>
</dbReference>
<dbReference type="PANTHER" id="PTHR24399">
    <property type="entry name" value="ZINC FINGER AND BTB DOMAIN-CONTAINING"/>
    <property type="match status" value="1"/>
</dbReference>
<dbReference type="GO" id="GO:0005654">
    <property type="term" value="C:nucleoplasm"/>
    <property type="evidence" value="ECO:0007669"/>
    <property type="project" value="TreeGrafter"/>
</dbReference>
<dbReference type="GO" id="GO:0008270">
    <property type="term" value="F:zinc ion binding"/>
    <property type="evidence" value="ECO:0007669"/>
    <property type="project" value="UniProtKB-UniRule"/>
</dbReference>
<feature type="domain" description="C2H2-type" evidence="12">
    <location>
        <begin position="458"/>
        <end position="486"/>
    </location>
</feature>
<feature type="compositionally biased region" description="Basic and acidic residues" evidence="11">
    <location>
        <begin position="312"/>
        <end position="332"/>
    </location>
</feature>
<feature type="domain" description="ZAD" evidence="13">
    <location>
        <begin position="7"/>
        <end position="88"/>
    </location>
</feature>
<gene>
    <name evidence="14" type="primary">Dyak\GE24954</name>
    <name evidence="14" type="ORF">Dyak_GE24954</name>
</gene>
<evidence type="ECO:0000256" key="4">
    <source>
        <dbReference type="ARBA" id="ARBA00022771"/>
    </source>
</evidence>
<dbReference type="Pfam" id="PF07776">
    <property type="entry name" value="zf-AD"/>
    <property type="match status" value="1"/>
</dbReference>
<feature type="binding site" evidence="10">
    <location>
        <position position="64"/>
    </location>
    <ligand>
        <name>Zn(2+)</name>
        <dbReference type="ChEBI" id="CHEBI:29105"/>
    </ligand>
</feature>
<keyword evidence="8" id="KW-0539">Nucleus</keyword>
<evidence type="ECO:0000256" key="11">
    <source>
        <dbReference type="SAM" id="MobiDB-lite"/>
    </source>
</evidence>
<dbReference type="Pfam" id="PF13894">
    <property type="entry name" value="zf-C2H2_4"/>
    <property type="match status" value="1"/>
</dbReference>
<evidence type="ECO:0000256" key="5">
    <source>
        <dbReference type="ARBA" id="ARBA00022833"/>
    </source>
</evidence>
<reference evidence="14 17" key="3">
    <citation type="journal article" date="2007" name="PLoS Biol.">
        <title>Principles of genome evolution in the Drosophila melanogaster species group.</title>
        <authorList>
            <person name="Ranz J.M."/>
            <person name="Maurin D."/>
            <person name="Chan Y.S."/>
            <person name="von Grotthuss M."/>
            <person name="Hillier L.W."/>
            <person name="Roote J."/>
            <person name="Ashburner M."/>
            <person name="Bergman C.M."/>
        </authorList>
    </citation>
    <scope>NUCLEOTIDE SEQUENCE [LARGE SCALE GENOMIC DNA]</scope>
    <source>
        <strain evidence="14">Tai18E2</strain>
        <strain evidence="17">Tai18E2 / Tucson 14021-0261.01</strain>
    </source>
</reference>
<dbReference type="InterPro" id="IPR012934">
    <property type="entry name" value="Znf_AD"/>
</dbReference>
<feature type="domain" description="C2H2-type" evidence="12">
    <location>
        <begin position="252"/>
        <end position="279"/>
    </location>
</feature>
<feature type="region of interest" description="Disordered" evidence="11">
    <location>
        <begin position="308"/>
        <end position="339"/>
    </location>
</feature>
<accession>B4PRD1</accession>
<keyword evidence="4 9" id="KW-0863">Zinc-finger</keyword>
<dbReference type="SUPFAM" id="SSF57716">
    <property type="entry name" value="Glucocorticoid receptor-like (DNA-binding domain)"/>
    <property type="match status" value="1"/>
</dbReference>
<dbReference type="InterPro" id="IPR013087">
    <property type="entry name" value="Znf_C2H2_type"/>
</dbReference>
<dbReference type="EMBL" id="CM000160">
    <property type="protein sequence ID" value="KRK03072.1"/>
    <property type="molecule type" value="Genomic_DNA"/>
</dbReference>
<keyword evidence="2 10" id="KW-0479">Metal-binding</keyword>
<dbReference type="GO" id="GO:0000978">
    <property type="term" value="F:RNA polymerase II cis-regulatory region sequence-specific DNA binding"/>
    <property type="evidence" value="ECO:0007669"/>
    <property type="project" value="TreeGrafter"/>
</dbReference>
<dbReference type="SUPFAM" id="SSF57667">
    <property type="entry name" value="beta-beta-alpha zinc fingers"/>
    <property type="match status" value="3"/>
</dbReference>
<dbReference type="Pfam" id="PF00096">
    <property type="entry name" value="zf-C2H2"/>
    <property type="match status" value="3"/>
</dbReference>
<feature type="domain" description="C2H2-type" evidence="12">
    <location>
        <begin position="224"/>
        <end position="251"/>
    </location>
</feature>
<feature type="domain" description="C2H2-type" evidence="12">
    <location>
        <begin position="402"/>
        <end position="429"/>
    </location>
</feature>
<evidence type="ECO:0000313" key="14">
    <source>
        <dbReference type="EMBL" id="EDW96319.2"/>
    </source>
</evidence>
<feature type="binding site" evidence="10">
    <location>
        <position position="12"/>
    </location>
    <ligand>
        <name>Zn(2+)</name>
        <dbReference type="ChEBI" id="CHEBI:29105"/>
    </ligand>
</feature>
<reference evidence="14" key="1">
    <citation type="submission" date="2006-01" db="EMBL/GenBank/DDBJ databases">
        <title>The Genome of Drosophila yakuba.</title>
        <authorList>
            <consortium name="The Drosophila yakuba Sequencing Consortium"/>
        </authorList>
    </citation>
    <scope>NUCLEOTIDE SEQUENCE</scope>
    <source>
        <strain evidence="14">Tai18E2</strain>
    </source>
</reference>
<dbReference type="SMART" id="SM00355">
    <property type="entry name" value="ZnF_C2H2"/>
    <property type="match status" value="7"/>
</dbReference>
<evidence type="ECO:0000313" key="16">
    <source>
        <dbReference type="EMBL" id="KRK03072.1"/>
    </source>
</evidence>
<comment type="subcellular location">
    <subcellularLocation>
        <location evidence="1">Nucleus</location>
    </subcellularLocation>
</comment>
<keyword evidence="17" id="KW-1185">Reference proteome</keyword>
<feature type="domain" description="C2H2-type" evidence="12">
    <location>
        <begin position="431"/>
        <end position="458"/>
    </location>
</feature>
<feature type="domain" description="C2H2-type" evidence="12">
    <location>
        <begin position="280"/>
        <end position="307"/>
    </location>
</feature>
<name>B4PRD1_DROYA</name>
<evidence type="ECO:0000256" key="9">
    <source>
        <dbReference type="PROSITE-ProRule" id="PRU00042"/>
    </source>
</evidence>
<dbReference type="OrthoDB" id="654211at2759"/>
<evidence type="ECO:0000259" key="13">
    <source>
        <dbReference type="PROSITE" id="PS51915"/>
    </source>
</evidence>
<dbReference type="PANTHER" id="PTHR24399:SF70">
    <property type="entry name" value="C2H2-TYPE DOMAIN-CONTAINING PROTEIN"/>
    <property type="match status" value="1"/>
</dbReference>
<feature type="domain" description="C2H2-type" evidence="12">
    <location>
        <begin position="200"/>
        <end position="227"/>
    </location>
</feature>
<keyword evidence="5 10" id="KW-0862">Zinc</keyword>
<reference evidence="14" key="4">
    <citation type="submission" date="2015-11" db="EMBL/GenBank/DDBJ databases">
        <authorList>
            <consortium name="FlyBase"/>
        </authorList>
    </citation>
    <scope>NUCLEOTIDE SEQUENCE</scope>
    <source>
        <strain evidence="14">Tai18E2</strain>
    </source>
</reference>
<keyword evidence="7" id="KW-0804">Transcription</keyword>
<dbReference type="InterPro" id="IPR036236">
    <property type="entry name" value="Znf_C2H2_sf"/>
</dbReference>